<proteinExistence type="predicted"/>
<feature type="non-terminal residue" evidence="3">
    <location>
        <position position="84"/>
    </location>
</feature>
<dbReference type="AlphaFoldDB" id="A0ABD0RTH3"/>
<comment type="caution">
    <text evidence="3">The sequence shown here is derived from an EMBL/GenBank/DDBJ whole genome shotgun (WGS) entry which is preliminary data.</text>
</comment>
<gene>
    <name evidence="3" type="ORF">M9458_003787</name>
</gene>
<sequence length="84" mass="9034">MAAPVLPLTCLVILSLVSVSSQIQWFRFLWVPETTSPVAAVTTPAPTTTAPEESTAPVFPASLPQPTEGSSKARAKRPLRMWKS</sequence>
<keyword evidence="2" id="KW-0732">Signal</keyword>
<feature type="chain" id="PRO_5044775133" evidence="2">
    <location>
        <begin position="23"/>
        <end position="84"/>
    </location>
</feature>
<accession>A0ABD0RTH3</accession>
<protein>
    <submittedName>
        <fullName evidence="3">Uncharacterized protein</fullName>
    </submittedName>
</protein>
<feature type="region of interest" description="Disordered" evidence="1">
    <location>
        <begin position="40"/>
        <end position="84"/>
    </location>
</feature>
<organism evidence="3 4">
    <name type="scientific">Cirrhinus mrigala</name>
    <name type="common">Mrigala</name>
    <dbReference type="NCBI Taxonomy" id="683832"/>
    <lineage>
        <taxon>Eukaryota</taxon>
        <taxon>Metazoa</taxon>
        <taxon>Chordata</taxon>
        <taxon>Craniata</taxon>
        <taxon>Vertebrata</taxon>
        <taxon>Euteleostomi</taxon>
        <taxon>Actinopterygii</taxon>
        <taxon>Neopterygii</taxon>
        <taxon>Teleostei</taxon>
        <taxon>Ostariophysi</taxon>
        <taxon>Cypriniformes</taxon>
        <taxon>Cyprinidae</taxon>
        <taxon>Labeoninae</taxon>
        <taxon>Labeonini</taxon>
        <taxon>Cirrhinus</taxon>
    </lineage>
</organism>
<dbReference type="Proteomes" id="UP001529510">
    <property type="component" value="Unassembled WGS sequence"/>
</dbReference>
<feature type="compositionally biased region" description="Basic residues" evidence="1">
    <location>
        <begin position="73"/>
        <end position="84"/>
    </location>
</feature>
<feature type="signal peptide" evidence="2">
    <location>
        <begin position="1"/>
        <end position="22"/>
    </location>
</feature>
<feature type="compositionally biased region" description="Low complexity" evidence="1">
    <location>
        <begin position="40"/>
        <end position="58"/>
    </location>
</feature>
<keyword evidence="4" id="KW-1185">Reference proteome</keyword>
<evidence type="ECO:0000256" key="2">
    <source>
        <dbReference type="SAM" id="SignalP"/>
    </source>
</evidence>
<evidence type="ECO:0000313" key="4">
    <source>
        <dbReference type="Proteomes" id="UP001529510"/>
    </source>
</evidence>
<evidence type="ECO:0000313" key="3">
    <source>
        <dbReference type="EMBL" id="KAL0200600.1"/>
    </source>
</evidence>
<name>A0ABD0RTH3_CIRMR</name>
<dbReference type="EMBL" id="JAMKFB020000002">
    <property type="protein sequence ID" value="KAL0200600.1"/>
    <property type="molecule type" value="Genomic_DNA"/>
</dbReference>
<reference evidence="3 4" key="1">
    <citation type="submission" date="2024-05" db="EMBL/GenBank/DDBJ databases">
        <title>Genome sequencing and assembly of Indian major carp, Cirrhinus mrigala (Hamilton, 1822).</title>
        <authorList>
            <person name="Mohindra V."/>
            <person name="Chowdhury L.M."/>
            <person name="Lal K."/>
            <person name="Jena J.K."/>
        </authorList>
    </citation>
    <scope>NUCLEOTIDE SEQUENCE [LARGE SCALE GENOMIC DNA]</scope>
    <source>
        <strain evidence="3">CM1030</strain>
        <tissue evidence="3">Blood</tissue>
    </source>
</reference>
<evidence type="ECO:0000256" key="1">
    <source>
        <dbReference type="SAM" id="MobiDB-lite"/>
    </source>
</evidence>